<evidence type="ECO:0000313" key="1">
    <source>
        <dbReference type="EMBL" id="JAH60503.1"/>
    </source>
</evidence>
<reference evidence="1" key="1">
    <citation type="submission" date="2014-11" db="EMBL/GenBank/DDBJ databases">
        <authorList>
            <person name="Amaro Gonzalez C."/>
        </authorList>
    </citation>
    <scope>NUCLEOTIDE SEQUENCE</scope>
</reference>
<dbReference type="EMBL" id="GBXM01048074">
    <property type="protein sequence ID" value="JAH60503.1"/>
    <property type="molecule type" value="Transcribed_RNA"/>
</dbReference>
<reference evidence="1" key="2">
    <citation type="journal article" date="2015" name="Fish Shellfish Immunol.">
        <title>Early steps in the European eel (Anguilla anguilla)-Vibrio vulnificus interaction in the gills: Role of the RtxA13 toxin.</title>
        <authorList>
            <person name="Callol A."/>
            <person name="Pajuelo D."/>
            <person name="Ebbesson L."/>
            <person name="Teles M."/>
            <person name="MacKenzie S."/>
            <person name="Amaro C."/>
        </authorList>
    </citation>
    <scope>NUCLEOTIDE SEQUENCE</scope>
</reference>
<accession>A0A0E9U6A6</accession>
<dbReference type="AlphaFoldDB" id="A0A0E9U6A6"/>
<proteinExistence type="predicted"/>
<protein>
    <submittedName>
        <fullName evidence="1">Uncharacterized protein</fullName>
    </submittedName>
</protein>
<name>A0A0E9U6A6_ANGAN</name>
<organism evidence="1">
    <name type="scientific">Anguilla anguilla</name>
    <name type="common">European freshwater eel</name>
    <name type="synonym">Muraena anguilla</name>
    <dbReference type="NCBI Taxonomy" id="7936"/>
    <lineage>
        <taxon>Eukaryota</taxon>
        <taxon>Metazoa</taxon>
        <taxon>Chordata</taxon>
        <taxon>Craniata</taxon>
        <taxon>Vertebrata</taxon>
        <taxon>Euteleostomi</taxon>
        <taxon>Actinopterygii</taxon>
        <taxon>Neopterygii</taxon>
        <taxon>Teleostei</taxon>
        <taxon>Anguilliformes</taxon>
        <taxon>Anguillidae</taxon>
        <taxon>Anguilla</taxon>
    </lineage>
</organism>
<sequence>MLSLASSKQAVMCLLLRSGFHPATLP</sequence>